<keyword evidence="5" id="KW-1185">Reference proteome</keyword>
<name>A0A3Q3KQC3_MONAL</name>
<dbReference type="Ensembl" id="ENSMALT00000032915.1">
    <property type="protein sequence ID" value="ENSMALP00000032356.1"/>
    <property type="gene ID" value="ENSMALG00000022260.1"/>
</dbReference>
<dbReference type="Gene3D" id="2.60.40.3210">
    <property type="entry name" value="Zona pellucida, ZP-N domain"/>
    <property type="match status" value="1"/>
</dbReference>
<feature type="region of interest" description="Disordered" evidence="2">
    <location>
        <begin position="792"/>
        <end position="817"/>
    </location>
</feature>
<dbReference type="Proteomes" id="UP000261600">
    <property type="component" value="Unplaced"/>
</dbReference>
<evidence type="ECO:0000313" key="5">
    <source>
        <dbReference type="Proteomes" id="UP000261600"/>
    </source>
</evidence>
<sequence length="889" mass="98761">CLGNLMHVDVGPHEGELLEVSAVIDNSSILLTPSLASQCGFSMKTDQLGNTVIFASIQNCFAENAGDKTFTTTLNLRLNGNQVVEDELYQVAETCHYANWASREIICDHNYMEVSVKRAAPDEYKGPVGSGFRTITVVFFTPEERLMSMTEAQERGYGITSTPSRLVVRSPRPAPETYTETVAGVPMTVSEILVMAMNVGLTICHCLIFLSQLVSLCTGSVSFTQNTITWYLPWHIDPLISSGQFKLLEVHMGVDGQRLDAAEMAARQYSMSVSGAYVIIEIPIGAVGGYYKSHVQDEQCLLSYTIEPMIELHWSDETTHEDTRYKVLLPITTPLLSQPPQVADYTVPEERVFKVMLGPLGFNVALVNITLSSEVLSVADCNARGFNVLEHISPNSSLKVFTLQVPFTDPKQMGHTVYFSYLAFDLLVLPELTPFSLTAYLEATSEDMVLPDCDLQNFHVFVKYGTSGSNFETVVGKQVLTSDLAEQYSFAENGTHFSLQVPYSSPNAVEPSFIRSRLRVVLKNPETSTNIKEFSLACNFPSRLIECFPNGTITALAVKLESVPSLNPSHLTLRDPTCGPSFSDERYAYFVFTANTCGTTRKVCMLTNTFLMQAGTSSSGKLILKISCYYNINTTNTVGFHTKPGMSEQLPESPKSELPVAMRLALDDSYSVFHKLEDYPVTKYLQQPLYFEVELMESKEPDLSVELENCWATTNADGASQPRWNLIIDGCANSVDPYQAVYHPVWVNARVQNPSHFKRFEVQMFAFHDQDNLSGQLFIHCDVVTCHANKNQLAGSRGGRSQSRPAIGRRRGTPWTGRQSIAGLTQRRTTTHMHKHSYGQFRDTNQPKLHVFGLWEEAGVPGENPSTGRTCKLHTERSQVGPEPGTFSL</sequence>
<proteinExistence type="predicted"/>
<dbReference type="PANTHER" id="PTHR47130:SF3">
    <property type="entry name" value="ZONA PELLUCIDA PROTEIN"/>
    <property type="match status" value="1"/>
</dbReference>
<dbReference type="Pfam" id="PF26562">
    <property type="entry name" value="Ig-like"/>
    <property type="match status" value="1"/>
</dbReference>
<feature type="domain" description="ZP" evidence="3">
    <location>
        <begin position="546"/>
        <end position="803"/>
    </location>
</feature>
<reference evidence="4" key="1">
    <citation type="submission" date="2025-08" db="UniProtKB">
        <authorList>
            <consortium name="Ensembl"/>
        </authorList>
    </citation>
    <scope>IDENTIFICATION</scope>
</reference>
<dbReference type="STRING" id="43700.ENSMALP00000032356"/>
<dbReference type="Pfam" id="PF00100">
    <property type="entry name" value="Zona_pellucida"/>
    <property type="match status" value="1"/>
</dbReference>
<dbReference type="PROSITE" id="PS51034">
    <property type="entry name" value="ZP_2"/>
    <property type="match status" value="1"/>
</dbReference>
<reference evidence="4" key="2">
    <citation type="submission" date="2025-09" db="UniProtKB">
        <authorList>
            <consortium name="Ensembl"/>
        </authorList>
    </citation>
    <scope>IDENTIFICATION</scope>
</reference>
<accession>A0A3Q3KQC3</accession>
<evidence type="ECO:0000256" key="2">
    <source>
        <dbReference type="SAM" id="MobiDB-lite"/>
    </source>
</evidence>
<evidence type="ECO:0000256" key="1">
    <source>
        <dbReference type="ARBA" id="ARBA00023157"/>
    </source>
</evidence>
<dbReference type="PANTHER" id="PTHR47130">
    <property type="entry name" value="SI:DKEY-19B23.11-RELATED"/>
    <property type="match status" value="1"/>
</dbReference>
<organism evidence="4 5">
    <name type="scientific">Monopterus albus</name>
    <name type="common">Swamp eel</name>
    <dbReference type="NCBI Taxonomy" id="43700"/>
    <lineage>
        <taxon>Eukaryota</taxon>
        <taxon>Metazoa</taxon>
        <taxon>Chordata</taxon>
        <taxon>Craniata</taxon>
        <taxon>Vertebrata</taxon>
        <taxon>Euteleostomi</taxon>
        <taxon>Actinopterygii</taxon>
        <taxon>Neopterygii</taxon>
        <taxon>Teleostei</taxon>
        <taxon>Neoteleostei</taxon>
        <taxon>Acanthomorphata</taxon>
        <taxon>Anabantaria</taxon>
        <taxon>Synbranchiformes</taxon>
        <taxon>Synbranchidae</taxon>
        <taxon>Monopterus</taxon>
    </lineage>
</organism>
<dbReference type="Gene3D" id="2.60.40.4100">
    <property type="entry name" value="Zona pellucida, ZP-C domain"/>
    <property type="match status" value="1"/>
</dbReference>
<feature type="compositionally biased region" description="Polar residues" evidence="2">
    <location>
        <begin position="792"/>
        <end position="804"/>
    </location>
</feature>
<dbReference type="InterPro" id="IPR055356">
    <property type="entry name" value="ZP-N"/>
</dbReference>
<keyword evidence="1" id="KW-1015">Disulfide bond</keyword>
<evidence type="ECO:0000259" key="3">
    <source>
        <dbReference type="PROSITE" id="PS51034"/>
    </source>
</evidence>
<protein>
    <recommendedName>
        <fullName evidence="3">ZP domain-containing protein</fullName>
    </recommendedName>
</protein>
<dbReference type="InterPro" id="IPR055355">
    <property type="entry name" value="ZP-C"/>
</dbReference>
<dbReference type="InterPro" id="IPR058876">
    <property type="entry name" value="Ig-like_ZP"/>
</dbReference>
<dbReference type="Pfam" id="PF23344">
    <property type="entry name" value="ZP-N"/>
    <property type="match status" value="1"/>
</dbReference>
<dbReference type="SMART" id="SM00241">
    <property type="entry name" value="ZP"/>
    <property type="match status" value="1"/>
</dbReference>
<dbReference type="AlphaFoldDB" id="A0A3Q3KQC3"/>
<dbReference type="InterPro" id="IPR042235">
    <property type="entry name" value="ZP-C_dom"/>
</dbReference>
<dbReference type="InterPro" id="IPR001507">
    <property type="entry name" value="ZP_dom"/>
</dbReference>
<evidence type="ECO:0000313" key="4">
    <source>
        <dbReference type="Ensembl" id="ENSMALP00000032356.1"/>
    </source>
</evidence>